<dbReference type="InterPro" id="IPR050900">
    <property type="entry name" value="Transposase_IS3/IS150/IS904"/>
</dbReference>
<dbReference type="InterPro" id="IPR012337">
    <property type="entry name" value="RNaseH-like_sf"/>
</dbReference>
<keyword evidence="3" id="KW-1185">Reference proteome</keyword>
<dbReference type="PANTHER" id="PTHR46889">
    <property type="entry name" value="TRANSPOSASE INSF FOR INSERTION SEQUENCE IS3B-RELATED"/>
    <property type="match status" value="1"/>
</dbReference>
<dbReference type="GO" id="GO:0003676">
    <property type="term" value="F:nucleic acid binding"/>
    <property type="evidence" value="ECO:0007669"/>
    <property type="project" value="InterPro"/>
</dbReference>
<dbReference type="Gene3D" id="3.30.420.10">
    <property type="entry name" value="Ribonuclease H-like superfamily/Ribonuclease H"/>
    <property type="match status" value="1"/>
</dbReference>
<sequence length="235" mass="26253">MHCCRPAGLSIAEGCRLMGLTRSTFYAEPQVQPIDEARLVEQIKAVCAEWPAYGYRRVTAELHGEGRIVNHKKVMRLMKENGLTVRPRRRFIATTDSDHDGPIFPNLAENVVPTDLNQLWVADITYIAIATGFVYLAAILDAWSRRVVGYAIGKRVDARLALAALRAAIAARRPPPGCIHHSDRGSQYAAEDYRAELAKHGLKGSMGRRGNPYDNAKAESFIKTLKVEEVYLMEY</sequence>
<dbReference type="NCBIfam" id="NF033516">
    <property type="entry name" value="transpos_IS3"/>
    <property type="match status" value="1"/>
</dbReference>
<dbReference type="InterPro" id="IPR048020">
    <property type="entry name" value="Transpos_IS3"/>
</dbReference>
<dbReference type="InterPro" id="IPR025948">
    <property type="entry name" value="HTH-like_dom"/>
</dbReference>
<dbReference type="AlphaFoldDB" id="A0A7V8SWM6"/>
<dbReference type="GO" id="GO:0015074">
    <property type="term" value="P:DNA integration"/>
    <property type="evidence" value="ECO:0007669"/>
    <property type="project" value="InterPro"/>
</dbReference>
<reference evidence="2" key="1">
    <citation type="submission" date="2020-06" db="EMBL/GenBank/DDBJ databases">
        <title>Legume-microbial interactions unlock mineral nutrients during tropical forest succession.</title>
        <authorList>
            <person name="Epihov D.Z."/>
        </authorList>
    </citation>
    <scope>NUCLEOTIDE SEQUENCE [LARGE SCALE GENOMIC DNA]</scope>
    <source>
        <strain evidence="2">Pan2503</strain>
    </source>
</reference>
<dbReference type="InterPro" id="IPR036397">
    <property type="entry name" value="RNaseH_sf"/>
</dbReference>
<dbReference type="SUPFAM" id="SSF53098">
    <property type="entry name" value="Ribonuclease H-like"/>
    <property type="match status" value="1"/>
</dbReference>
<organism evidence="2 3">
    <name type="scientific">Candidatus Acidiferrum panamense</name>
    <dbReference type="NCBI Taxonomy" id="2741543"/>
    <lineage>
        <taxon>Bacteria</taxon>
        <taxon>Pseudomonadati</taxon>
        <taxon>Acidobacteriota</taxon>
        <taxon>Terriglobia</taxon>
        <taxon>Candidatus Acidiferrales</taxon>
        <taxon>Candidatus Acidiferrum</taxon>
    </lineage>
</organism>
<dbReference type="PANTHER" id="PTHR46889:SF7">
    <property type="entry name" value="TRANSPOSASE FOR INSERTION SEQUENCE ELEMENT IS904"/>
    <property type="match status" value="1"/>
</dbReference>
<dbReference type="Pfam" id="PF00665">
    <property type="entry name" value="rve"/>
    <property type="match status" value="1"/>
</dbReference>
<dbReference type="InterPro" id="IPR001584">
    <property type="entry name" value="Integrase_cat-core"/>
</dbReference>
<dbReference type="Pfam" id="PF13276">
    <property type="entry name" value="HTH_21"/>
    <property type="match status" value="1"/>
</dbReference>
<accession>A0A7V8SWM6</accession>
<feature type="non-terminal residue" evidence="2">
    <location>
        <position position="235"/>
    </location>
</feature>
<name>A0A7V8SWM6_9BACT</name>
<dbReference type="PROSITE" id="PS50994">
    <property type="entry name" value="INTEGRASE"/>
    <property type="match status" value="1"/>
</dbReference>
<comment type="caution">
    <text evidence="2">The sequence shown here is derived from an EMBL/GenBank/DDBJ whole genome shotgun (WGS) entry which is preliminary data.</text>
</comment>
<evidence type="ECO:0000313" key="3">
    <source>
        <dbReference type="Proteomes" id="UP000567293"/>
    </source>
</evidence>
<dbReference type="Proteomes" id="UP000567293">
    <property type="component" value="Unassembled WGS sequence"/>
</dbReference>
<dbReference type="EMBL" id="JACDQQ010001035">
    <property type="protein sequence ID" value="MBA0085455.1"/>
    <property type="molecule type" value="Genomic_DNA"/>
</dbReference>
<evidence type="ECO:0000313" key="2">
    <source>
        <dbReference type="EMBL" id="MBA0085455.1"/>
    </source>
</evidence>
<proteinExistence type="predicted"/>
<evidence type="ECO:0000259" key="1">
    <source>
        <dbReference type="PROSITE" id="PS50994"/>
    </source>
</evidence>
<gene>
    <name evidence="2" type="ORF">HRJ53_10700</name>
</gene>
<protein>
    <submittedName>
        <fullName evidence="2">IS3 family transposase</fullName>
    </submittedName>
</protein>
<feature type="domain" description="Integrase catalytic" evidence="1">
    <location>
        <begin position="109"/>
        <end position="235"/>
    </location>
</feature>